<keyword evidence="1" id="KW-0732">Signal</keyword>
<reference evidence="2" key="2">
    <citation type="submission" date="2023-06" db="EMBL/GenBank/DDBJ databases">
        <authorList>
            <consortium name="Lawrence Berkeley National Laboratory"/>
            <person name="Mondo S.J."/>
            <person name="Hensen N."/>
            <person name="Bonometti L."/>
            <person name="Westerberg I."/>
            <person name="Brannstrom I.O."/>
            <person name="Guillou S."/>
            <person name="Cros-Aarteil S."/>
            <person name="Calhoun S."/>
            <person name="Haridas S."/>
            <person name="Kuo A."/>
            <person name="Pangilinan J."/>
            <person name="Riley R."/>
            <person name="Labutti K."/>
            <person name="Andreopoulos B."/>
            <person name="Lipzen A."/>
            <person name="Chen C."/>
            <person name="Yanf M."/>
            <person name="Daum C."/>
            <person name="Ng V."/>
            <person name="Clum A."/>
            <person name="Steindorff A."/>
            <person name="Ohm R."/>
            <person name="Martin F."/>
            <person name="Silar P."/>
            <person name="Natvig D."/>
            <person name="Lalanne C."/>
            <person name="Gautier V."/>
            <person name="Ament-Velasquez S.L."/>
            <person name="Kruys A."/>
            <person name="Hutchinson M.I."/>
            <person name="Powell A.J."/>
            <person name="Barry K."/>
            <person name="Miller A.N."/>
            <person name="Grigoriev I.V."/>
            <person name="Debuchy R."/>
            <person name="Gladieux P."/>
            <person name="Thoren M.H."/>
            <person name="Johannesson H."/>
        </authorList>
    </citation>
    <scope>NUCLEOTIDE SEQUENCE</scope>
    <source>
        <strain evidence="2">CBS 626.80</strain>
    </source>
</reference>
<accession>A0AAN6NSP6</accession>
<proteinExistence type="predicted"/>
<evidence type="ECO:0000313" key="3">
    <source>
        <dbReference type="Proteomes" id="UP001303222"/>
    </source>
</evidence>
<feature type="signal peptide" evidence="1">
    <location>
        <begin position="1"/>
        <end position="21"/>
    </location>
</feature>
<sequence length="364" mass="41463">MRPSCPLTTLITLSLLPSALSCQILSNRDTPIIVTRPDGTTYNHWTWDEAVPYDKIQTSYTHWRQFPQYHDRTDCPQEDWWPHISEDAQYRWLRSRYLDRDYLGIDGDGDSNGDRDYDYYLGGLRSRRWDLFDVIPRVIGKEGLDVVRRLIREQAELAGGGGGGAAAADDDGVVSEDTPLPPRLWSCMGGEDQKFWYDMLSYAASGNNMEAIGFYVEELGVPPYLFRFPKLPRGETRESWAAMDEEAREEEAQDYAYFTIYKSPLEKTFVRGSVEAAEYLLNTGLAGEGELPWEGLEEMGKVWPISGIEGQKERVDTILQLLREQCLTRPGTFDVGMKAEVWSQSRCWLNGCPSLVTVLFGGKF</sequence>
<evidence type="ECO:0000256" key="1">
    <source>
        <dbReference type="SAM" id="SignalP"/>
    </source>
</evidence>
<keyword evidence="3" id="KW-1185">Reference proteome</keyword>
<dbReference type="AlphaFoldDB" id="A0AAN6NSP6"/>
<evidence type="ECO:0000313" key="2">
    <source>
        <dbReference type="EMBL" id="KAK3951135.1"/>
    </source>
</evidence>
<name>A0AAN6NSP6_9PEZI</name>
<organism evidence="2 3">
    <name type="scientific">Pseudoneurospora amorphoporcata</name>
    <dbReference type="NCBI Taxonomy" id="241081"/>
    <lineage>
        <taxon>Eukaryota</taxon>
        <taxon>Fungi</taxon>
        <taxon>Dikarya</taxon>
        <taxon>Ascomycota</taxon>
        <taxon>Pezizomycotina</taxon>
        <taxon>Sordariomycetes</taxon>
        <taxon>Sordariomycetidae</taxon>
        <taxon>Sordariales</taxon>
        <taxon>Sordariaceae</taxon>
        <taxon>Pseudoneurospora</taxon>
    </lineage>
</organism>
<protein>
    <submittedName>
        <fullName evidence="2">Uncharacterized protein</fullName>
    </submittedName>
</protein>
<dbReference type="PROSITE" id="PS51257">
    <property type="entry name" value="PROKAR_LIPOPROTEIN"/>
    <property type="match status" value="1"/>
</dbReference>
<dbReference type="EMBL" id="MU859156">
    <property type="protein sequence ID" value="KAK3951135.1"/>
    <property type="molecule type" value="Genomic_DNA"/>
</dbReference>
<gene>
    <name evidence="2" type="ORF">QBC32DRAFT_325529</name>
</gene>
<feature type="chain" id="PRO_5042988486" evidence="1">
    <location>
        <begin position="22"/>
        <end position="364"/>
    </location>
</feature>
<comment type="caution">
    <text evidence="2">The sequence shown here is derived from an EMBL/GenBank/DDBJ whole genome shotgun (WGS) entry which is preliminary data.</text>
</comment>
<dbReference type="Proteomes" id="UP001303222">
    <property type="component" value="Unassembled WGS sequence"/>
</dbReference>
<reference evidence="2" key="1">
    <citation type="journal article" date="2023" name="Mol. Phylogenet. Evol.">
        <title>Genome-scale phylogeny and comparative genomics of the fungal order Sordariales.</title>
        <authorList>
            <person name="Hensen N."/>
            <person name="Bonometti L."/>
            <person name="Westerberg I."/>
            <person name="Brannstrom I.O."/>
            <person name="Guillou S."/>
            <person name="Cros-Aarteil S."/>
            <person name="Calhoun S."/>
            <person name="Haridas S."/>
            <person name="Kuo A."/>
            <person name="Mondo S."/>
            <person name="Pangilinan J."/>
            <person name="Riley R."/>
            <person name="LaButti K."/>
            <person name="Andreopoulos B."/>
            <person name="Lipzen A."/>
            <person name="Chen C."/>
            <person name="Yan M."/>
            <person name="Daum C."/>
            <person name="Ng V."/>
            <person name="Clum A."/>
            <person name="Steindorff A."/>
            <person name="Ohm R.A."/>
            <person name="Martin F."/>
            <person name="Silar P."/>
            <person name="Natvig D.O."/>
            <person name="Lalanne C."/>
            <person name="Gautier V."/>
            <person name="Ament-Velasquez S.L."/>
            <person name="Kruys A."/>
            <person name="Hutchinson M.I."/>
            <person name="Powell A.J."/>
            <person name="Barry K."/>
            <person name="Miller A.N."/>
            <person name="Grigoriev I.V."/>
            <person name="Debuchy R."/>
            <person name="Gladieux P."/>
            <person name="Hiltunen Thoren M."/>
            <person name="Johannesson H."/>
        </authorList>
    </citation>
    <scope>NUCLEOTIDE SEQUENCE</scope>
    <source>
        <strain evidence="2">CBS 626.80</strain>
    </source>
</reference>